<keyword evidence="7" id="KW-1185">Reference proteome</keyword>
<accession>A0A368HC75</accession>
<name>A0A368HC75_9GAMM</name>
<comment type="caution">
    <text evidence="6">The sequence shown here is derived from an EMBL/GenBank/DDBJ whole genome shotgun (WGS) entry which is preliminary data.</text>
</comment>
<dbReference type="Proteomes" id="UP000253250">
    <property type="component" value="Unassembled WGS sequence"/>
</dbReference>
<feature type="transmembrane region" description="Helical" evidence="5">
    <location>
        <begin position="58"/>
        <end position="83"/>
    </location>
</feature>
<protein>
    <recommendedName>
        <fullName evidence="8">Peptidase S54 rhomboid domain-containing protein</fullName>
    </recommendedName>
</protein>
<evidence type="ECO:0000313" key="7">
    <source>
        <dbReference type="Proteomes" id="UP000253250"/>
    </source>
</evidence>
<keyword evidence="4 5" id="KW-0472">Membrane</keyword>
<proteinExistence type="predicted"/>
<keyword evidence="3 5" id="KW-1133">Transmembrane helix</keyword>
<dbReference type="SUPFAM" id="SSF144091">
    <property type="entry name" value="Rhomboid-like"/>
    <property type="match status" value="1"/>
</dbReference>
<evidence type="ECO:0000256" key="3">
    <source>
        <dbReference type="ARBA" id="ARBA00022989"/>
    </source>
</evidence>
<organism evidence="6 7">
    <name type="scientific">Acidiferrobacter thiooxydans</name>
    <dbReference type="NCBI Taxonomy" id="163359"/>
    <lineage>
        <taxon>Bacteria</taxon>
        <taxon>Pseudomonadati</taxon>
        <taxon>Pseudomonadota</taxon>
        <taxon>Gammaproteobacteria</taxon>
        <taxon>Acidiferrobacterales</taxon>
        <taxon>Acidiferrobacteraceae</taxon>
        <taxon>Acidiferrobacter</taxon>
    </lineage>
</organism>
<feature type="transmembrane region" description="Helical" evidence="5">
    <location>
        <begin position="121"/>
        <end position="144"/>
    </location>
</feature>
<evidence type="ECO:0000256" key="5">
    <source>
        <dbReference type="SAM" id="Phobius"/>
    </source>
</evidence>
<feature type="transmembrane region" description="Helical" evidence="5">
    <location>
        <begin position="95"/>
        <end position="115"/>
    </location>
</feature>
<dbReference type="AlphaFoldDB" id="A0A368HC75"/>
<evidence type="ECO:0000256" key="4">
    <source>
        <dbReference type="ARBA" id="ARBA00023136"/>
    </source>
</evidence>
<evidence type="ECO:0000256" key="1">
    <source>
        <dbReference type="ARBA" id="ARBA00004141"/>
    </source>
</evidence>
<evidence type="ECO:0000256" key="2">
    <source>
        <dbReference type="ARBA" id="ARBA00022692"/>
    </source>
</evidence>
<comment type="subcellular location">
    <subcellularLocation>
        <location evidence="1">Membrane</location>
        <topology evidence="1">Multi-pass membrane protein</topology>
    </subcellularLocation>
</comment>
<feature type="transmembrane region" description="Helical" evidence="5">
    <location>
        <begin position="12"/>
        <end position="31"/>
    </location>
</feature>
<dbReference type="InterPro" id="IPR035952">
    <property type="entry name" value="Rhomboid-like_sf"/>
</dbReference>
<dbReference type="GO" id="GO:0016020">
    <property type="term" value="C:membrane"/>
    <property type="evidence" value="ECO:0007669"/>
    <property type="project" value="UniProtKB-SubCell"/>
</dbReference>
<keyword evidence="2 5" id="KW-0812">Transmembrane</keyword>
<gene>
    <name evidence="6" type="ORF">C4900_08740</name>
</gene>
<sequence>MSRLERRFGRYAIANLMAYVVGAQGVVFLLARTPQGAHIIDNLRFDPMLIAQGEVWRLVSFVVIPPSFSIWVFFILYFYYLLGTRLEEEWGNFRFNVYYFSGVALSILGAFLAGASATATYLNLSIFLAFATIDPEFSILLFFVIPVKVKYLAWLAWLAVAFTVVFEPLPAKIMVGVSLLNYFAFFGRDLKRRVRAGIAFGPQRGRFRASIRAGAAAPIHRCTVCGATEQDDPRLEFRFCSKCAGYHEYCLTHLGAHDHIR</sequence>
<feature type="transmembrane region" description="Helical" evidence="5">
    <location>
        <begin position="151"/>
        <end position="167"/>
    </location>
</feature>
<dbReference type="Gene3D" id="1.20.1540.10">
    <property type="entry name" value="Rhomboid-like"/>
    <property type="match status" value="1"/>
</dbReference>
<dbReference type="EMBL" id="PSYR01000002">
    <property type="protein sequence ID" value="RCN55968.1"/>
    <property type="molecule type" value="Genomic_DNA"/>
</dbReference>
<evidence type="ECO:0000313" key="6">
    <source>
        <dbReference type="EMBL" id="RCN55968.1"/>
    </source>
</evidence>
<evidence type="ECO:0008006" key="8">
    <source>
        <dbReference type="Google" id="ProtNLM"/>
    </source>
</evidence>
<reference evidence="6 7" key="1">
    <citation type="submission" date="2018-02" db="EMBL/GenBank/DDBJ databases">
        <title>Insights into the biology of acidophilic members of the Acidiferrobacteraceae family derived from comparative genomic analyses.</title>
        <authorList>
            <person name="Issotta F."/>
            <person name="Thyssen C."/>
            <person name="Mena C."/>
            <person name="Moya A."/>
            <person name="Bellenberg S."/>
            <person name="Sproer C."/>
            <person name="Covarrubias P.C."/>
            <person name="Sand W."/>
            <person name="Quatrini R."/>
            <person name="Vera M."/>
        </authorList>
    </citation>
    <scope>NUCLEOTIDE SEQUENCE [LARGE SCALE GENOMIC DNA]</scope>
    <source>
        <strain evidence="7">m-1</strain>
    </source>
</reference>